<accession>A0A9J6ZPE8</accession>
<dbReference type="PANTHER" id="PTHR43792:SF1">
    <property type="entry name" value="N-ACETYLTRANSFERASE DOMAIN-CONTAINING PROTEIN"/>
    <property type="match status" value="1"/>
</dbReference>
<dbReference type="GO" id="GO:0016747">
    <property type="term" value="F:acyltransferase activity, transferring groups other than amino-acyl groups"/>
    <property type="evidence" value="ECO:0007669"/>
    <property type="project" value="InterPro"/>
</dbReference>
<organism evidence="2 3">
    <name type="scientific">Xiashengella succiniciproducens</name>
    <dbReference type="NCBI Taxonomy" id="2949635"/>
    <lineage>
        <taxon>Bacteria</taxon>
        <taxon>Pseudomonadati</taxon>
        <taxon>Bacteroidota</taxon>
        <taxon>Bacteroidia</taxon>
        <taxon>Marinilabiliales</taxon>
        <taxon>Marinilabiliaceae</taxon>
        <taxon>Xiashengella</taxon>
    </lineage>
</organism>
<gene>
    <name evidence="2" type="ORF">M9189_11805</name>
</gene>
<reference evidence="2" key="1">
    <citation type="submission" date="2022-05" db="EMBL/GenBank/DDBJ databases">
        <authorList>
            <person name="Sun X."/>
        </authorList>
    </citation>
    <scope>NUCLEOTIDE SEQUENCE</scope>
    <source>
        <strain evidence="2">Ai-910</strain>
    </source>
</reference>
<protein>
    <submittedName>
        <fullName evidence="2">Acetyltransferase</fullName>
    </submittedName>
</protein>
<proteinExistence type="predicted"/>
<name>A0A9J6ZPE8_9BACT</name>
<dbReference type="PANTHER" id="PTHR43792">
    <property type="entry name" value="GNAT FAMILY, PUTATIVE (AFU_ORTHOLOGUE AFUA_3G00765)-RELATED-RELATED"/>
    <property type="match status" value="1"/>
</dbReference>
<dbReference type="RefSeq" id="WP_250723496.1">
    <property type="nucleotide sequence ID" value="NZ_CP098400.1"/>
</dbReference>
<evidence type="ECO:0000259" key="1">
    <source>
        <dbReference type="PROSITE" id="PS51186"/>
    </source>
</evidence>
<dbReference type="InterPro" id="IPR016181">
    <property type="entry name" value="Acyl_CoA_acyltransferase"/>
</dbReference>
<dbReference type="PROSITE" id="PS51186">
    <property type="entry name" value="GNAT"/>
    <property type="match status" value="1"/>
</dbReference>
<dbReference type="CDD" id="cd04301">
    <property type="entry name" value="NAT_SF"/>
    <property type="match status" value="1"/>
</dbReference>
<dbReference type="InterPro" id="IPR000182">
    <property type="entry name" value="GNAT_dom"/>
</dbReference>
<evidence type="ECO:0000313" key="2">
    <source>
        <dbReference type="EMBL" id="URW79537.1"/>
    </source>
</evidence>
<dbReference type="InterPro" id="IPR051531">
    <property type="entry name" value="N-acetyltransferase"/>
</dbReference>
<keyword evidence="3" id="KW-1185">Reference proteome</keyword>
<dbReference type="KEGG" id="alkq:M9189_11805"/>
<feature type="domain" description="N-acetyltransferase" evidence="1">
    <location>
        <begin position="1"/>
        <end position="164"/>
    </location>
</feature>
<dbReference type="AlphaFoldDB" id="A0A9J6ZPE8"/>
<dbReference type="Pfam" id="PF13523">
    <property type="entry name" value="Acetyltransf_8"/>
    <property type="match status" value="1"/>
</dbReference>
<dbReference type="SUPFAM" id="SSF55729">
    <property type="entry name" value="Acyl-CoA N-acyltransferases (Nat)"/>
    <property type="match status" value="1"/>
</dbReference>
<dbReference type="Proteomes" id="UP001056426">
    <property type="component" value="Chromosome"/>
</dbReference>
<sequence>MELKALQDKDIQLVGNWISKPHVFKWLCPGGAQVKEDWLDELKGRSTSHRHFRHFLAYIGDRPIGFCMYYDSFFEKEYILSHYGLEVDKPGQVFEIGYLIGEEKFLNKGYGKRMIVLIEELIKAEGGMLILADPSEENGASVRVLLAAGFQKYKDEDYRKYMIT</sequence>
<dbReference type="EMBL" id="CP098400">
    <property type="protein sequence ID" value="URW79537.1"/>
    <property type="molecule type" value="Genomic_DNA"/>
</dbReference>
<reference evidence="2" key="2">
    <citation type="submission" date="2022-06" db="EMBL/GenBank/DDBJ databases">
        <title>Xiashengella guii gen. nov. sp. nov., a bacterium isolated form anaerobic digestion tank.</title>
        <authorList>
            <person name="Huang H."/>
        </authorList>
    </citation>
    <scope>NUCLEOTIDE SEQUENCE</scope>
    <source>
        <strain evidence="2">Ai-910</strain>
    </source>
</reference>
<evidence type="ECO:0000313" key="3">
    <source>
        <dbReference type="Proteomes" id="UP001056426"/>
    </source>
</evidence>
<dbReference type="Gene3D" id="3.40.630.30">
    <property type="match status" value="1"/>
</dbReference>